<dbReference type="RefSeq" id="WP_284152511.1">
    <property type="nucleotide sequence ID" value="NZ_AP025516.1"/>
</dbReference>
<evidence type="ECO:0008006" key="3">
    <source>
        <dbReference type="Google" id="ProtNLM"/>
    </source>
</evidence>
<dbReference type="EMBL" id="AP025516">
    <property type="protein sequence ID" value="BDD89194.1"/>
    <property type="molecule type" value="Genomic_DNA"/>
</dbReference>
<keyword evidence="2" id="KW-1185">Reference proteome</keyword>
<proteinExistence type="predicted"/>
<accession>A0ABN6M8I7</accession>
<sequence length="225" mass="25681">MFTGLDDKQKRLIEAWFAGATTSNGDEYGRFMSAWIAFNAFCYARFADKASRRRPDLSEDKGLSGISGQVPAKGTLELRSDGRVRLRIEKPGRIQIDIRERYTEDIVFAEFSREYSQFFTTWLLESPFCSARDEFLASLKRSNGYYVINMLRVAQYDEQAPIGDLSKRNVVVAITEPNDLGQLVDALYQVRCNVFHGEKVPGDLNDDRIVKAARPLLVELLRHLI</sequence>
<reference evidence="1 2" key="1">
    <citation type="submission" date="2022-01" db="EMBL/GenBank/DDBJ databases">
        <title>Desulfofustis limnae sp. nov., a novel mesophilic sulfate-reducing bacterium isolated from marsh soil.</title>
        <authorList>
            <person name="Watanabe M."/>
            <person name="Takahashi A."/>
            <person name="Kojima H."/>
            <person name="Fukui M."/>
        </authorList>
    </citation>
    <scope>NUCLEOTIDE SEQUENCE [LARGE SCALE GENOMIC DNA]</scope>
    <source>
        <strain evidence="1 2">PPLL</strain>
    </source>
</reference>
<organism evidence="1 2">
    <name type="scientific">Desulfofustis limnaeus</name>
    <dbReference type="NCBI Taxonomy" id="2740163"/>
    <lineage>
        <taxon>Bacteria</taxon>
        <taxon>Pseudomonadati</taxon>
        <taxon>Thermodesulfobacteriota</taxon>
        <taxon>Desulfobulbia</taxon>
        <taxon>Desulfobulbales</taxon>
        <taxon>Desulfocapsaceae</taxon>
        <taxon>Desulfofustis</taxon>
    </lineage>
</organism>
<evidence type="ECO:0000313" key="1">
    <source>
        <dbReference type="EMBL" id="BDD89194.1"/>
    </source>
</evidence>
<name>A0ABN6M8I7_9BACT</name>
<gene>
    <name evidence="1" type="ORF">DPPLL_35590</name>
</gene>
<protein>
    <recommendedName>
        <fullName evidence="3">Apea-like HEPN domain-containing protein</fullName>
    </recommendedName>
</protein>
<evidence type="ECO:0000313" key="2">
    <source>
        <dbReference type="Proteomes" id="UP000830055"/>
    </source>
</evidence>
<dbReference type="Proteomes" id="UP000830055">
    <property type="component" value="Chromosome"/>
</dbReference>